<dbReference type="GO" id="GO:0006508">
    <property type="term" value="P:proteolysis"/>
    <property type="evidence" value="ECO:0007669"/>
    <property type="project" value="InterPro"/>
</dbReference>
<organism evidence="3 4">
    <name type="scientific">Usitatibacter rugosus</name>
    <dbReference type="NCBI Taxonomy" id="2732067"/>
    <lineage>
        <taxon>Bacteria</taxon>
        <taxon>Pseudomonadati</taxon>
        <taxon>Pseudomonadota</taxon>
        <taxon>Betaproteobacteria</taxon>
        <taxon>Nitrosomonadales</taxon>
        <taxon>Usitatibacteraceae</taxon>
        <taxon>Usitatibacter</taxon>
    </lineage>
</organism>
<keyword evidence="1" id="KW-0472">Membrane</keyword>
<keyword evidence="1" id="KW-1133">Transmembrane helix</keyword>
<feature type="domain" description="YcxB-like C-terminal" evidence="2">
    <location>
        <begin position="104"/>
        <end position="163"/>
    </location>
</feature>
<dbReference type="GO" id="GO:0008233">
    <property type="term" value="F:peptidase activity"/>
    <property type="evidence" value="ECO:0007669"/>
    <property type="project" value="InterPro"/>
</dbReference>
<feature type="transmembrane region" description="Helical" evidence="1">
    <location>
        <begin position="63"/>
        <end position="85"/>
    </location>
</feature>
<feature type="transmembrane region" description="Helical" evidence="1">
    <location>
        <begin position="329"/>
        <end position="349"/>
    </location>
</feature>
<protein>
    <recommendedName>
        <fullName evidence="2">YcxB-like C-terminal domain-containing protein</fullName>
    </recommendedName>
</protein>
<accession>A0A6M4H2V3</accession>
<evidence type="ECO:0000313" key="3">
    <source>
        <dbReference type="EMBL" id="QJR12894.1"/>
    </source>
</evidence>
<feature type="transmembrane region" description="Helical" evidence="1">
    <location>
        <begin position="32"/>
        <end position="51"/>
    </location>
</feature>
<dbReference type="KEGG" id="uru:DSM104443_03988"/>
<keyword evidence="1" id="KW-0812">Transmembrane</keyword>
<dbReference type="Gene3D" id="3.40.50.1460">
    <property type="match status" value="1"/>
</dbReference>
<name>A0A6M4H2V3_9PROT</name>
<feature type="transmembrane region" description="Helical" evidence="1">
    <location>
        <begin position="361"/>
        <end position="378"/>
    </location>
</feature>
<gene>
    <name evidence="3" type="ORF">DSM104443_03988</name>
</gene>
<reference evidence="3 4" key="1">
    <citation type="submission" date="2020-04" db="EMBL/GenBank/DDBJ databases">
        <title>Usitatibacter rugosus gen. nov., sp. nov. and Usitatibacter palustris sp. nov., novel members of Usitatibacteraceae fam. nov. within the order Nitrosomonadales isolated from soil.</title>
        <authorList>
            <person name="Huber K.J."/>
            <person name="Neumann-Schaal M."/>
            <person name="Geppert A."/>
            <person name="Luckner M."/>
            <person name="Wanner G."/>
            <person name="Overmann J."/>
        </authorList>
    </citation>
    <scope>NUCLEOTIDE SEQUENCE [LARGE SCALE GENOMIC DNA]</scope>
    <source>
        <strain evidence="3 4">0125_3</strain>
    </source>
</reference>
<sequence>MKQSYTYSIAPKQFATAAVINSRTASPRPYRIGSFLGSVLMFGGLGVLAQMGLSGRTVPSLVVLWAVAAAIAGFFAMNVSTLAGYRRAISRSAYLASPRTMDIEPEGLRFTSEDTQSLHRWDRIASARIAHDTVHLSLDSVTFVPIPIAAFESPAEADEFVAMVNARVKEAAVAAGPGLVTAESSLAVTSSDAAPVESPVPAADVPPTRMRQAGSMVVDALRLTFFLRPRDGRPPGSWKAAFLLTVIGVLIPTAFGFILAGLDGEWNGWALASALMHVPLLLLAAIAAALAIGRTSEVPRLFVAGLLIEIVLDVLQYLAFMLTGPSESLYLPMLYGIVGPWMILAVAVFAARQVEPSLRRFGALASCFVILMPLSSAYRDRVLWTEKHDSADTTAARDRVTPATEAVFYKQPGLLTQSLEAIHPGKKGVIDVFFVAFGGYGSQDVFRREVDATTKLMAERFGAEGHSIRLINNRSTLNDLPIASKTSLRAALNRIASVMDKDEDVLVLFMTSHGSEQHRFSLQLWPLNFEEVDPAALRTLLDESGIRNRVVIVSACYSGGFVKPLEDPDTLVVTAAAADKTSFGCSNEAEWTYFGKAYFDDGLRNTRSFTKAFEIAQPLIVEREAKVRAEKSDPQMSVGANIAPRLAALEAQLEGKATPAPKQ</sequence>
<keyword evidence="4" id="KW-1185">Reference proteome</keyword>
<feature type="transmembrane region" description="Helical" evidence="1">
    <location>
        <begin position="268"/>
        <end position="292"/>
    </location>
</feature>
<dbReference type="EMBL" id="CP053069">
    <property type="protein sequence ID" value="QJR12894.1"/>
    <property type="molecule type" value="Genomic_DNA"/>
</dbReference>
<feature type="transmembrane region" description="Helical" evidence="1">
    <location>
        <begin position="240"/>
        <end position="262"/>
    </location>
</feature>
<feature type="transmembrane region" description="Helical" evidence="1">
    <location>
        <begin position="301"/>
        <end position="323"/>
    </location>
</feature>
<dbReference type="Pfam" id="PF14317">
    <property type="entry name" value="YcxB"/>
    <property type="match status" value="1"/>
</dbReference>
<dbReference type="AlphaFoldDB" id="A0A6M4H2V3"/>
<dbReference type="Proteomes" id="UP000501534">
    <property type="component" value="Chromosome"/>
</dbReference>
<dbReference type="InterPro" id="IPR001096">
    <property type="entry name" value="Peptidase_C13"/>
</dbReference>
<evidence type="ECO:0000259" key="2">
    <source>
        <dbReference type="Pfam" id="PF14317"/>
    </source>
</evidence>
<dbReference type="Pfam" id="PF01650">
    <property type="entry name" value="Peptidase_C13"/>
    <property type="match status" value="1"/>
</dbReference>
<proteinExistence type="predicted"/>
<dbReference type="InterPro" id="IPR025588">
    <property type="entry name" value="YcxB-like_C"/>
</dbReference>
<evidence type="ECO:0000256" key="1">
    <source>
        <dbReference type="SAM" id="Phobius"/>
    </source>
</evidence>
<evidence type="ECO:0000313" key="4">
    <source>
        <dbReference type="Proteomes" id="UP000501534"/>
    </source>
</evidence>